<evidence type="ECO:0000313" key="3">
    <source>
        <dbReference type="EMBL" id="SHH58612.1"/>
    </source>
</evidence>
<name>A0A1M5U6E8_9BRAD</name>
<reference evidence="3 4" key="1">
    <citation type="submission" date="2016-11" db="EMBL/GenBank/DDBJ databases">
        <authorList>
            <person name="Jaros S."/>
            <person name="Januszkiewicz K."/>
            <person name="Wedrychowicz H."/>
        </authorList>
    </citation>
    <scope>NUCLEOTIDE SEQUENCE [LARGE SCALE GENOMIC DNA]</scope>
    <source>
        <strain evidence="3 4">GAS242</strain>
    </source>
</reference>
<feature type="transmembrane region" description="Helical" evidence="2">
    <location>
        <begin position="12"/>
        <end position="31"/>
    </location>
</feature>
<proteinExistence type="predicted"/>
<dbReference type="Proteomes" id="UP000190675">
    <property type="component" value="Chromosome I"/>
</dbReference>
<dbReference type="EMBL" id="LT670818">
    <property type="protein sequence ID" value="SHH58612.1"/>
    <property type="molecule type" value="Genomic_DNA"/>
</dbReference>
<protein>
    <submittedName>
        <fullName evidence="3">Uncharacterized protein</fullName>
    </submittedName>
</protein>
<organism evidence="3 4">
    <name type="scientific">Bradyrhizobium erythrophlei</name>
    <dbReference type="NCBI Taxonomy" id="1437360"/>
    <lineage>
        <taxon>Bacteria</taxon>
        <taxon>Pseudomonadati</taxon>
        <taxon>Pseudomonadota</taxon>
        <taxon>Alphaproteobacteria</taxon>
        <taxon>Hyphomicrobiales</taxon>
        <taxon>Nitrobacteraceae</taxon>
        <taxon>Bradyrhizobium</taxon>
    </lineage>
</organism>
<feature type="region of interest" description="Disordered" evidence="1">
    <location>
        <begin position="36"/>
        <end position="68"/>
    </location>
</feature>
<evidence type="ECO:0000313" key="4">
    <source>
        <dbReference type="Proteomes" id="UP000190675"/>
    </source>
</evidence>
<sequence length="68" mass="7269">MSNERNSHRTAVILFAVAMIIAMLAAFVTTLERVDTRTANNETPPGTTGLAKPRPPLDRAPGQPVLGN</sequence>
<accession>A0A1M5U6E8</accession>
<keyword evidence="2" id="KW-0812">Transmembrane</keyword>
<keyword evidence="2" id="KW-1133">Transmembrane helix</keyword>
<evidence type="ECO:0000256" key="2">
    <source>
        <dbReference type="SAM" id="Phobius"/>
    </source>
</evidence>
<feature type="compositionally biased region" description="Polar residues" evidence="1">
    <location>
        <begin position="37"/>
        <end position="46"/>
    </location>
</feature>
<keyword evidence="2" id="KW-0472">Membrane</keyword>
<evidence type="ECO:0000256" key="1">
    <source>
        <dbReference type="SAM" id="MobiDB-lite"/>
    </source>
</evidence>
<dbReference type="AlphaFoldDB" id="A0A1M5U6E8"/>
<gene>
    <name evidence="3" type="ORF">SAMN05444169_8204</name>
</gene>